<dbReference type="Proteomes" id="UP001168528">
    <property type="component" value="Unassembled WGS sequence"/>
</dbReference>
<evidence type="ECO:0000313" key="1">
    <source>
        <dbReference type="EMBL" id="MDO1450216.1"/>
    </source>
</evidence>
<evidence type="ECO:0000313" key="2">
    <source>
        <dbReference type="Proteomes" id="UP001168528"/>
    </source>
</evidence>
<proteinExistence type="predicted"/>
<gene>
    <name evidence="1" type="ORF">Q0590_28305</name>
</gene>
<comment type="caution">
    <text evidence="1">The sequence shown here is derived from an EMBL/GenBank/DDBJ whole genome shotgun (WGS) entry which is preliminary data.</text>
</comment>
<dbReference type="Pfam" id="PF06348">
    <property type="entry name" value="DUF1059"/>
    <property type="match status" value="1"/>
</dbReference>
<reference evidence="1" key="1">
    <citation type="submission" date="2023-07" db="EMBL/GenBank/DDBJ databases">
        <title>The genome sequence of Rhodocytophaga aerolata KACC 12507.</title>
        <authorList>
            <person name="Zhang X."/>
        </authorList>
    </citation>
    <scope>NUCLEOTIDE SEQUENCE</scope>
    <source>
        <strain evidence="1">KACC 12507</strain>
    </source>
</reference>
<keyword evidence="2" id="KW-1185">Reference proteome</keyword>
<dbReference type="InterPro" id="IPR009409">
    <property type="entry name" value="DUF1059"/>
</dbReference>
<sequence>MMTKIIHCRDVGFDCDGVIRANTEEEALQMAAEHAKTVHGMERVSPEVVQKLKSIIREESAKTI</sequence>
<organism evidence="1 2">
    <name type="scientific">Rhodocytophaga aerolata</name>
    <dbReference type="NCBI Taxonomy" id="455078"/>
    <lineage>
        <taxon>Bacteria</taxon>
        <taxon>Pseudomonadati</taxon>
        <taxon>Bacteroidota</taxon>
        <taxon>Cytophagia</taxon>
        <taxon>Cytophagales</taxon>
        <taxon>Rhodocytophagaceae</taxon>
        <taxon>Rhodocytophaga</taxon>
    </lineage>
</organism>
<name>A0ABT8RDP1_9BACT</name>
<dbReference type="EMBL" id="JAUKPO010000027">
    <property type="protein sequence ID" value="MDO1450216.1"/>
    <property type="molecule type" value="Genomic_DNA"/>
</dbReference>
<dbReference type="RefSeq" id="WP_366970533.1">
    <property type="nucleotide sequence ID" value="NZ_JAUKPO010000027.1"/>
</dbReference>
<protein>
    <submittedName>
        <fullName evidence="1">DUF1059 domain-containing protein</fullName>
    </submittedName>
</protein>
<accession>A0ABT8RDP1</accession>